<feature type="signal peptide" evidence="1">
    <location>
        <begin position="1"/>
        <end position="26"/>
    </location>
</feature>
<dbReference type="EMBL" id="SATR01000028">
    <property type="protein sequence ID" value="TFH90464.1"/>
    <property type="molecule type" value="Genomic_DNA"/>
</dbReference>
<dbReference type="InterPro" id="IPR028994">
    <property type="entry name" value="Integrin_alpha_N"/>
</dbReference>
<feature type="chain" id="PRO_5021451319" description="Insecticide toxin TcdB middle/N-terminal domain-containing protein" evidence="1">
    <location>
        <begin position="27"/>
        <end position="899"/>
    </location>
</feature>
<evidence type="ECO:0000313" key="3">
    <source>
        <dbReference type="Proteomes" id="UP000297753"/>
    </source>
</evidence>
<comment type="caution">
    <text evidence="2">The sequence shown here is derived from an EMBL/GenBank/DDBJ whole genome shotgun (WGS) entry which is preliminary data.</text>
</comment>
<accession>A0A4Y8WCB3</accession>
<dbReference type="SUPFAM" id="SSF69318">
    <property type="entry name" value="Integrin alpha N-terminal domain"/>
    <property type="match status" value="1"/>
</dbReference>
<gene>
    <name evidence="2" type="ORF">ELS82_16930</name>
</gene>
<dbReference type="RefSeq" id="WP_134836521.1">
    <property type="nucleotide sequence ID" value="NZ_SATR01000028.1"/>
</dbReference>
<evidence type="ECO:0000313" key="2">
    <source>
        <dbReference type="EMBL" id="TFH90464.1"/>
    </source>
</evidence>
<reference evidence="2 3" key="1">
    <citation type="submission" date="2019-01" db="EMBL/GenBank/DDBJ databases">
        <title>Vibrio BEI176 sp. nov, a marine bacterium isolated from China: eastern marignal seas.</title>
        <authorList>
            <person name="Li B."/>
        </authorList>
    </citation>
    <scope>NUCLEOTIDE SEQUENCE [LARGE SCALE GENOMIC DNA]</scope>
    <source>
        <strain evidence="2 3">BEI176</strain>
    </source>
</reference>
<name>A0A4Y8WCB3_9VIBR</name>
<organism evidence="2 3">
    <name type="scientific">Vibrio ouci</name>
    <dbReference type="NCBI Taxonomy" id="2499078"/>
    <lineage>
        <taxon>Bacteria</taxon>
        <taxon>Pseudomonadati</taxon>
        <taxon>Pseudomonadota</taxon>
        <taxon>Gammaproteobacteria</taxon>
        <taxon>Vibrionales</taxon>
        <taxon>Vibrionaceae</taxon>
        <taxon>Vibrio</taxon>
    </lineage>
</organism>
<keyword evidence="1" id="KW-0732">Signal</keyword>
<dbReference type="OrthoDB" id="7051217at2"/>
<keyword evidence="3" id="KW-1185">Reference proteome</keyword>
<dbReference type="Proteomes" id="UP000297753">
    <property type="component" value="Unassembled WGS sequence"/>
</dbReference>
<proteinExistence type="predicted"/>
<dbReference type="AlphaFoldDB" id="A0A4Y8WCB3"/>
<evidence type="ECO:0000256" key="1">
    <source>
        <dbReference type="SAM" id="SignalP"/>
    </source>
</evidence>
<evidence type="ECO:0008006" key="4">
    <source>
        <dbReference type="Google" id="ProtNLM"/>
    </source>
</evidence>
<sequence length="899" mass="100212">MIMRRFLFPLSVISVALTASSFSTYASTSLAEIPIDNDEYTEALHQLGFNIYSVDKRPFDPVNGLPNSNYKPQETFITPVVQDQLGFTNFPKSEENQDYLFYQTDPYGVSENQLPLESTSYIDNQNDLSAEQSHSFGKSVVGGEILRSNIHRATFLYGQESKLFASGSAALELVRSGDIAKLHLTFDTPQGKVSNTLHTDTGSNFPIPSDEKLKQTHRLDSTFLDIDGDGYSELLAASYNGRVYVFTLENLTDSSSGTLLASYALRPEFSKEEYGSISLAKGEFRTEPGEQLIFLKRTYAYPWIPEDPAKEYHCFEREVHIVKLGTEGYNTLINNPYTELSEYFCPQAIASAKINGQNRDQLILGGVHVDVKRTLGTHVININEIDSTTYSSEPFAAFDWSESKWKEESFYAQTSIAAADLLGIGQDYIAYASKIFVFDPSRANKLSKVGRWDLGEASNVTLEWRVGNFAEDFSEYQTKNNLLAASPSESQLVRSEGEELILARINRDNDKYSLRTVQLIDVDNSTFEDVVDINGGFYGYKSGLNRAYISQPTFFPTSRVEIATNYHSAYPSLNTVDPNQVSINAKYVGGHEVKVSAPILLEAMDPVPYYANLFESMKPNQEFYHSTETGESYSLTSTSSAGTSSGITTPVFSYAISSTVSEIFSQQLSVTKTTSNTAGNTTGDAFLHFEVTPYDSYEYKILSAPNELADAIGTATRYMFPRTPLSSYVNLSTYNQVNDETGGKLFSYDHLFAPKGIPLEYPGINDVYERYPDAQESTYHSPPPTPDQYLEVGMTVTTYLEEGQGSGESLSQTAEVGLNYRNFGFSNSKSYTKGLETLTSRSWSGSQGYYGRVNGFEISEEFPVYEFGMYMATDTNIEGAEEDYIKIGFFMTNTNTLKH</sequence>
<protein>
    <recommendedName>
        <fullName evidence="4">Insecticide toxin TcdB middle/N-terminal domain-containing protein</fullName>
    </recommendedName>
</protein>